<evidence type="ECO:0000256" key="7">
    <source>
        <dbReference type="ARBA" id="ARBA00022927"/>
    </source>
</evidence>
<keyword evidence="3" id="KW-0813">Transport</keyword>
<dbReference type="EMBL" id="FXAU01000002">
    <property type="protein sequence ID" value="SMG21848.1"/>
    <property type="molecule type" value="Genomic_DNA"/>
</dbReference>
<keyword evidence="4" id="KW-1003">Cell membrane</keyword>
<dbReference type="GO" id="GO:0055085">
    <property type="term" value="P:transmembrane transport"/>
    <property type="evidence" value="ECO:0007669"/>
    <property type="project" value="InterPro"/>
</dbReference>
<evidence type="ECO:0000256" key="6">
    <source>
        <dbReference type="ARBA" id="ARBA00022692"/>
    </source>
</evidence>
<sequence length="322" mass="36377">MKFKAYLLFFFFGLMYSSFSTAQENKVIHLDKKGKPTKDEAQSFSYRIVVKDPAQPNLFRYAEFYTGSDVVKTTAWIKNASLPHTAVGEKLTYHVNGQLHTREQYNEKYQLVDTAYRYYANGVTESIKIYKPQKEAKQDVYFVLTQDSLGNKEVIHGNGNLRYRFSADNIEEGPLVNNKKNGEWTGKSKKSSYTEQWENDVLISGVSTDSTGTITTYDKDNYEVSPEYPGGINALRKIVGANYRYPAKAVREGLSGTVILSFLVEKDGSMSTIKIEQDLGSGTGEAAMDALRQVRQKWSPGILRGNKVRVAYRLPITLSLNQ</sequence>
<proteinExistence type="inferred from homology"/>
<keyword evidence="6" id="KW-0812">Transmembrane</keyword>
<feature type="signal peptide" evidence="10">
    <location>
        <begin position="1"/>
        <end position="22"/>
    </location>
</feature>
<keyword evidence="7" id="KW-0653">Protein transport</keyword>
<evidence type="ECO:0000259" key="11">
    <source>
        <dbReference type="PROSITE" id="PS52015"/>
    </source>
</evidence>
<organism evidence="12 13">
    <name type="scientific">Sphingobacterium psychroaquaticum</name>
    <dbReference type="NCBI Taxonomy" id="561061"/>
    <lineage>
        <taxon>Bacteria</taxon>
        <taxon>Pseudomonadati</taxon>
        <taxon>Bacteroidota</taxon>
        <taxon>Sphingobacteriia</taxon>
        <taxon>Sphingobacteriales</taxon>
        <taxon>Sphingobacteriaceae</taxon>
        <taxon>Sphingobacterium</taxon>
    </lineage>
</organism>
<dbReference type="GO" id="GO:0015031">
    <property type="term" value="P:protein transport"/>
    <property type="evidence" value="ECO:0007669"/>
    <property type="project" value="UniProtKB-KW"/>
</dbReference>
<comment type="subcellular location">
    <subcellularLocation>
        <location evidence="1">Cell inner membrane</location>
        <topology evidence="1">Single-pass membrane protein</topology>
        <orientation evidence="1">Periplasmic side</orientation>
    </subcellularLocation>
</comment>
<keyword evidence="10" id="KW-0732">Signal</keyword>
<dbReference type="InterPro" id="IPR051045">
    <property type="entry name" value="TonB-dependent_transducer"/>
</dbReference>
<dbReference type="GO" id="GO:0098797">
    <property type="term" value="C:plasma membrane protein complex"/>
    <property type="evidence" value="ECO:0007669"/>
    <property type="project" value="TreeGrafter"/>
</dbReference>
<dbReference type="InterPro" id="IPR006260">
    <property type="entry name" value="TonB/TolA_C"/>
</dbReference>
<comment type="similarity">
    <text evidence="2">Belongs to the TonB family.</text>
</comment>
<dbReference type="STRING" id="561061.SAMN05660862_1379"/>
<reference evidence="12 13" key="1">
    <citation type="submission" date="2017-04" db="EMBL/GenBank/DDBJ databases">
        <authorList>
            <person name="Afonso C.L."/>
            <person name="Miller P.J."/>
            <person name="Scott M.A."/>
            <person name="Spackman E."/>
            <person name="Goraichik I."/>
            <person name="Dimitrov K.M."/>
            <person name="Suarez D.L."/>
            <person name="Swayne D.E."/>
        </authorList>
    </citation>
    <scope>NUCLEOTIDE SEQUENCE [LARGE SCALE GENOMIC DNA]</scope>
    <source>
        <strain evidence="12 13">DSM 22418</strain>
    </source>
</reference>
<evidence type="ECO:0000256" key="2">
    <source>
        <dbReference type="ARBA" id="ARBA00006555"/>
    </source>
</evidence>
<evidence type="ECO:0000256" key="8">
    <source>
        <dbReference type="ARBA" id="ARBA00022989"/>
    </source>
</evidence>
<keyword evidence="9" id="KW-0472">Membrane</keyword>
<evidence type="ECO:0000256" key="10">
    <source>
        <dbReference type="SAM" id="SignalP"/>
    </source>
</evidence>
<keyword evidence="13" id="KW-1185">Reference proteome</keyword>
<keyword evidence="5" id="KW-0997">Cell inner membrane</keyword>
<dbReference type="RefSeq" id="WP_085472234.1">
    <property type="nucleotide sequence ID" value="NZ_FXAU01000002.1"/>
</dbReference>
<evidence type="ECO:0000313" key="13">
    <source>
        <dbReference type="Proteomes" id="UP000192980"/>
    </source>
</evidence>
<dbReference type="NCBIfam" id="TIGR01352">
    <property type="entry name" value="tonB_Cterm"/>
    <property type="match status" value="1"/>
</dbReference>
<dbReference type="AlphaFoldDB" id="A0A1X7J3H4"/>
<dbReference type="PROSITE" id="PS52015">
    <property type="entry name" value="TONB_CTD"/>
    <property type="match status" value="1"/>
</dbReference>
<evidence type="ECO:0000256" key="1">
    <source>
        <dbReference type="ARBA" id="ARBA00004383"/>
    </source>
</evidence>
<evidence type="ECO:0000313" key="12">
    <source>
        <dbReference type="EMBL" id="SMG21848.1"/>
    </source>
</evidence>
<dbReference type="PANTHER" id="PTHR33446:SF2">
    <property type="entry name" value="PROTEIN TONB"/>
    <property type="match status" value="1"/>
</dbReference>
<dbReference type="PANTHER" id="PTHR33446">
    <property type="entry name" value="PROTEIN TONB-RELATED"/>
    <property type="match status" value="1"/>
</dbReference>
<dbReference type="Proteomes" id="UP000192980">
    <property type="component" value="Unassembled WGS sequence"/>
</dbReference>
<feature type="chain" id="PRO_5013072776" evidence="10">
    <location>
        <begin position="23"/>
        <end position="322"/>
    </location>
</feature>
<keyword evidence="8" id="KW-1133">Transmembrane helix</keyword>
<evidence type="ECO:0000256" key="9">
    <source>
        <dbReference type="ARBA" id="ARBA00023136"/>
    </source>
</evidence>
<feature type="domain" description="TonB C-terminal" evidence="11">
    <location>
        <begin position="230"/>
        <end position="322"/>
    </location>
</feature>
<dbReference type="GO" id="GO:0031992">
    <property type="term" value="F:energy transducer activity"/>
    <property type="evidence" value="ECO:0007669"/>
    <property type="project" value="TreeGrafter"/>
</dbReference>
<name>A0A1X7J3H4_9SPHI</name>
<evidence type="ECO:0000256" key="4">
    <source>
        <dbReference type="ARBA" id="ARBA00022475"/>
    </source>
</evidence>
<protein>
    <submittedName>
        <fullName evidence="12">TonB family C-terminal domain-containing protein</fullName>
    </submittedName>
</protein>
<evidence type="ECO:0000256" key="3">
    <source>
        <dbReference type="ARBA" id="ARBA00022448"/>
    </source>
</evidence>
<evidence type="ECO:0000256" key="5">
    <source>
        <dbReference type="ARBA" id="ARBA00022519"/>
    </source>
</evidence>
<dbReference type="InterPro" id="IPR037682">
    <property type="entry name" value="TonB_C"/>
</dbReference>
<gene>
    <name evidence="12" type="ORF">SAMN05660862_1379</name>
</gene>
<dbReference type="SUPFAM" id="SSF74653">
    <property type="entry name" value="TolA/TonB C-terminal domain"/>
    <property type="match status" value="1"/>
</dbReference>
<dbReference type="Gene3D" id="3.30.1150.10">
    <property type="match status" value="1"/>
</dbReference>
<dbReference type="Pfam" id="PF03544">
    <property type="entry name" value="TonB_C"/>
    <property type="match status" value="1"/>
</dbReference>
<accession>A0A1X7J3H4</accession>
<dbReference type="OrthoDB" id="713207at2"/>